<dbReference type="EMBL" id="HACA01014636">
    <property type="protein sequence ID" value="CDW31997.1"/>
    <property type="molecule type" value="Transcribed_RNA"/>
</dbReference>
<reference evidence="1" key="1">
    <citation type="submission" date="2014-05" db="EMBL/GenBank/DDBJ databases">
        <authorList>
            <person name="Chronopoulou M."/>
        </authorList>
    </citation>
    <scope>NUCLEOTIDE SEQUENCE</scope>
    <source>
        <tissue evidence="1">Whole organism</tissue>
    </source>
</reference>
<protein>
    <submittedName>
        <fullName evidence="1">Uncharacterized protein</fullName>
    </submittedName>
</protein>
<evidence type="ECO:0000313" key="1">
    <source>
        <dbReference type="EMBL" id="CDW31997.1"/>
    </source>
</evidence>
<accession>A0A0K2U255</accession>
<proteinExistence type="predicted"/>
<organism evidence="1">
    <name type="scientific">Lepeophtheirus salmonis</name>
    <name type="common">Salmon louse</name>
    <name type="synonym">Caligus salmonis</name>
    <dbReference type="NCBI Taxonomy" id="72036"/>
    <lineage>
        <taxon>Eukaryota</taxon>
        <taxon>Metazoa</taxon>
        <taxon>Ecdysozoa</taxon>
        <taxon>Arthropoda</taxon>
        <taxon>Crustacea</taxon>
        <taxon>Multicrustacea</taxon>
        <taxon>Hexanauplia</taxon>
        <taxon>Copepoda</taxon>
        <taxon>Siphonostomatoida</taxon>
        <taxon>Caligidae</taxon>
        <taxon>Lepeophtheirus</taxon>
    </lineage>
</organism>
<feature type="non-terminal residue" evidence="1">
    <location>
        <position position="44"/>
    </location>
</feature>
<dbReference type="AlphaFoldDB" id="A0A0K2U255"/>
<sequence>MKFIFNIQYIYLCRMKTVDSRTWRHFLILGHIGTSYICSPWCYL</sequence>
<name>A0A0K2U255_LEPSM</name>